<feature type="transmembrane region" description="Helical" evidence="1">
    <location>
        <begin position="245"/>
        <end position="268"/>
    </location>
</feature>
<feature type="transmembrane region" description="Helical" evidence="1">
    <location>
        <begin position="334"/>
        <end position="352"/>
    </location>
</feature>
<organism evidence="2 3">
    <name type="scientific">Dysgonomonas capnocytophagoides</name>
    <dbReference type="NCBI Taxonomy" id="45254"/>
    <lineage>
        <taxon>Bacteria</taxon>
        <taxon>Pseudomonadati</taxon>
        <taxon>Bacteroidota</taxon>
        <taxon>Bacteroidia</taxon>
        <taxon>Bacteroidales</taxon>
        <taxon>Dysgonomonadaceae</taxon>
        <taxon>Dysgonomonas</taxon>
    </lineage>
</organism>
<keyword evidence="1" id="KW-0472">Membrane</keyword>
<accession>A0A4Y8KZV0</accession>
<feature type="transmembrane region" description="Helical" evidence="1">
    <location>
        <begin position="6"/>
        <end position="24"/>
    </location>
</feature>
<feature type="transmembrane region" description="Helical" evidence="1">
    <location>
        <begin position="146"/>
        <end position="164"/>
    </location>
</feature>
<evidence type="ECO:0008006" key="4">
    <source>
        <dbReference type="Google" id="ProtNLM"/>
    </source>
</evidence>
<feature type="transmembrane region" description="Helical" evidence="1">
    <location>
        <begin position="36"/>
        <end position="58"/>
    </location>
</feature>
<dbReference type="OrthoDB" id="974040at2"/>
<keyword evidence="1" id="KW-1133">Transmembrane helix</keyword>
<dbReference type="RefSeq" id="WP_026625970.1">
    <property type="nucleotide sequence ID" value="NZ_JAWZLG010000062.1"/>
</dbReference>
<evidence type="ECO:0000313" key="2">
    <source>
        <dbReference type="EMBL" id="TFD95051.1"/>
    </source>
</evidence>
<feature type="transmembrane region" description="Helical" evidence="1">
    <location>
        <begin position="407"/>
        <end position="427"/>
    </location>
</feature>
<feature type="transmembrane region" description="Helical" evidence="1">
    <location>
        <begin position="120"/>
        <end position="140"/>
    </location>
</feature>
<feature type="transmembrane region" description="Helical" evidence="1">
    <location>
        <begin position="203"/>
        <end position="233"/>
    </location>
</feature>
<feature type="transmembrane region" description="Helical" evidence="1">
    <location>
        <begin position="383"/>
        <end position="402"/>
    </location>
</feature>
<keyword evidence="1" id="KW-0812">Transmembrane</keyword>
<gene>
    <name evidence="2" type="ORF">E2605_14640</name>
</gene>
<dbReference type="STRING" id="1121485.GCA_000426485_02023"/>
<comment type="caution">
    <text evidence="2">The sequence shown here is derived from an EMBL/GenBank/DDBJ whole genome shotgun (WGS) entry which is preliminary data.</text>
</comment>
<evidence type="ECO:0000313" key="3">
    <source>
        <dbReference type="Proteomes" id="UP000297861"/>
    </source>
</evidence>
<proteinExistence type="predicted"/>
<dbReference type="Proteomes" id="UP000297861">
    <property type="component" value="Unassembled WGS sequence"/>
</dbReference>
<feature type="transmembrane region" description="Helical" evidence="1">
    <location>
        <begin position="359"/>
        <end position="377"/>
    </location>
</feature>
<sequence length="542" mass="62392">MNSDIYIIQGLFIILVSIFITYELKKSWNDSKSNRNISILTLSALFIGIIVRSVNLAYPHGVYVDESMGAYDSWSLANYGVDSNLASYPVYLKSWGTGQSALYAYAALPFIKLLGLNAEAYRLPASLIGCFSLIFFYYTLRKTQKSVSLVAVCTFFLAISPWHIMKSRFGLDCNICPDMILIAACFFLLYLHSCNNKRFWFLLFGFIFLYLAAYAYGVSWLMLPVFYICIIIYLIKSRKSDQRKIIYTAISSILLLIPLILFAVVLFFKLDIIKLGPLTIPVLNEGRHNHTMNPIGDLDLAIIYNYIKSAVKIVILGSDYHSGDIMNAISPYGTFYNAFTIIFTVIGIYSAYRKKGSLNTIFGLWLLACIPIIILVAPSVWHWNILWFPLIYFSAYGIWIAIEYKKIFALSIPIYIIIFGCFLRFYFNKEKNSPFYSWTYENEMKFIRTLNPSKVYYPWEFTQGEILFYNPISPYVFANTRIDRGEGIKIAKSFDNAVIGLPNNMEPTPKTAYLIPNVTLQYIDRKQFKIKQGKYYSVIWND</sequence>
<evidence type="ECO:0000256" key="1">
    <source>
        <dbReference type="SAM" id="Phobius"/>
    </source>
</evidence>
<keyword evidence="3" id="KW-1185">Reference proteome</keyword>
<reference evidence="2 3" key="1">
    <citation type="submission" date="2019-03" db="EMBL/GenBank/DDBJ databases">
        <title>San Antonio Military Medical Center submission to MRSN (WRAIR), pending publication.</title>
        <authorList>
            <person name="Blyth D.M."/>
            <person name="Mccarthy S.L."/>
            <person name="Schall S.E."/>
            <person name="Stam J.A."/>
            <person name="Ong A.C."/>
            <person name="Mcgann P.T."/>
        </authorList>
    </citation>
    <scope>NUCLEOTIDE SEQUENCE [LARGE SCALE GENOMIC DNA]</scope>
    <source>
        <strain evidence="2 3">MRSN571793</strain>
    </source>
</reference>
<name>A0A4Y8KZV0_9BACT</name>
<dbReference type="EMBL" id="SOML01000009">
    <property type="protein sequence ID" value="TFD95051.1"/>
    <property type="molecule type" value="Genomic_DNA"/>
</dbReference>
<dbReference type="AlphaFoldDB" id="A0A4Y8KZV0"/>
<protein>
    <recommendedName>
        <fullName evidence="4">Glycosyltransferase RgtA/B/C/D-like domain-containing protein</fullName>
    </recommendedName>
</protein>
<feature type="transmembrane region" description="Helical" evidence="1">
    <location>
        <begin position="171"/>
        <end position="191"/>
    </location>
</feature>